<dbReference type="Proteomes" id="UP000640274">
    <property type="component" value="Unassembled WGS sequence"/>
</dbReference>
<feature type="transmembrane region" description="Helical" evidence="7">
    <location>
        <begin position="70"/>
        <end position="92"/>
    </location>
</feature>
<evidence type="ECO:0000256" key="5">
    <source>
        <dbReference type="ARBA" id="ARBA00022989"/>
    </source>
</evidence>
<feature type="transmembrane region" description="Helical" evidence="7">
    <location>
        <begin position="324"/>
        <end position="349"/>
    </location>
</feature>
<dbReference type="Pfam" id="PF07690">
    <property type="entry name" value="MFS_1"/>
    <property type="match status" value="1"/>
</dbReference>
<reference evidence="9" key="1">
    <citation type="submission" date="2020-12" db="EMBL/GenBank/DDBJ databases">
        <authorList>
            <person name="Huq M.A."/>
        </authorList>
    </citation>
    <scope>NUCLEOTIDE SEQUENCE</scope>
    <source>
        <strain evidence="9">MAHUQ-46</strain>
    </source>
</reference>
<proteinExistence type="predicted"/>
<dbReference type="InterPro" id="IPR050189">
    <property type="entry name" value="MFS_Efflux_Transporters"/>
</dbReference>
<dbReference type="InterPro" id="IPR036259">
    <property type="entry name" value="MFS_trans_sf"/>
</dbReference>
<keyword evidence="4 7" id="KW-0812">Transmembrane</keyword>
<sequence>MQKVILLSFGMFALGLDAYVIAGLLPLMEADFRLNTSQMGQAVSVFTLCYALAAPIFATLLAGKPVRRTLLIALAVFTVANAVTAIAPNFTLLLLSRALAGIGAGLYSPLAAAAAASLVAPEMRGRALGTTLGGMSMGTVIGVPVGLLIAEQVGWRGTLWVITALGIVAIVGILLRFPDFPLSAPPGLRQRLSMMANGRVAAIVGITFLTSVASLGLYTYVSSILQELAGIQNITAYLWAWGIGGVVGSLFIGSLIDRTKKPGILMAGILTIMAIAMFSLPFSLHYALLGFIPFFLWGVTGWASQAPQQHTLLQLQPQQGASAVALNSSANYLGSSVGASLGGAVLLIGITPSQLPYLAGVVVAAALIGQGLLLSRRKVEKEQAAEFHQ</sequence>
<feature type="transmembrane region" description="Helical" evidence="7">
    <location>
        <begin position="238"/>
        <end position="256"/>
    </location>
</feature>
<keyword evidence="5 7" id="KW-1133">Transmembrane helix</keyword>
<feature type="transmembrane region" description="Helical" evidence="7">
    <location>
        <begin position="127"/>
        <end position="149"/>
    </location>
</feature>
<name>A0A934MR75_9BACL</name>
<dbReference type="AlphaFoldDB" id="A0A934MR75"/>
<dbReference type="GO" id="GO:0022857">
    <property type="term" value="F:transmembrane transporter activity"/>
    <property type="evidence" value="ECO:0007669"/>
    <property type="project" value="InterPro"/>
</dbReference>
<evidence type="ECO:0000256" key="1">
    <source>
        <dbReference type="ARBA" id="ARBA00004651"/>
    </source>
</evidence>
<dbReference type="PANTHER" id="PTHR43124">
    <property type="entry name" value="PURINE EFFLUX PUMP PBUE"/>
    <property type="match status" value="1"/>
</dbReference>
<feature type="transmembrane region" description="Helical" evidence="7">
    <location>
        <begin position="155"/>
        <end position="175"/>
    </location>
</feature>
<feature type="transmembrane region" description="Helical" evidence="7">
    <location>
        <begin position="42"/>
        <end position="63"/>
    </location>
</feature>
<accession>A0A934MR75</accession>
<gene>
    <name evidence="9" type="ORF">JFN88_15410</name>
</gene>
<evidence type="ECO:0000256" key="6">
    <source>
        <dbReference type="ARBA" id="ARBA00023136"/>
    </source>
</evidence>
<feature type="transmembrane region" description="Helical" evidence="7">
    <location>
        <begin position="196"/>
        <end position="218"/>
    </location>
</feature>
<keyword evidence="3" id="KW-1003">Cell membrane</keyword>
<dbReference type="PROSITE" id="PS50850">
    <property type="entry name" value="MFS"/>
    <property type="match status" value="1"/>
</dbReference>
<feature type="transmembrane region" description="Helical" evidence="7">
    <location>
        <begin position="98"/>
        <end position="120"/>
    </location>
</feature>
<evidence type="ECO:0000259" key="8">
    <source>
        <dbReference type="PROSITE" id="PS50850"/>
    </source>
</evidence>
<evidence type="ECO:0000256" key="2">
    <source>
        <dbReference type="ARBA" id="ARBA00022448"/>
    </source>
</evidence>
<comment type="caution">
    <text evidence="9">The sequence shown here is derived from an EMBL/GenBank/DDBJ whole genome shotgun (WGS) entry which is preliminary data.</text>
</comment>
<protein>
    <submittedName>
        <fullName evidence="9">MFS transporter</fullName>
    </submittedName>
</protein>
<dbReference type="InterPro" id="IPR020846">
    <property type="entry name" value="MFS_dom"/>
</dbReference>
<dbReference type="RefSeq" id="WP_199020164.1">
    <property type="nucleotide sequence ID" value="NZ_JAELUP010000080.1"/>
</dbReference>
<dbReference type="SUPFAM" id="SSF103473">
    <property type="entry name" value="MFS general substrate transporter"/>
    <property type="match status" value="1"/>
</dbReference>
<dbReference type="InterPro" id="IPR011701">
    <property type="entry name" value="MFS"/>
</dbReference>
<dbReference type="EMBL" id="JAELUP010000080">
    <property type="protein sequence ID" value="MBJ6362618.1"/>
    <property type="molecule type" value="Genomic_DNA"/>
</dbReference>
<dbReference type="Gene3D" id="1.20.1250.20">
    <property type="entry name" value="MFS general substrate transporter like domains"/>
    <property type="match status" value="1"/>
</dbReference>
<evidence type="ECO:0000256" key="4">
    <source>
        <dbReference type="ARBA" id="ARBA00022692"/>
    </source>
</evidence>
<dbReference type="CDD" id="cd17324">
    <property type="entry name" value="MFS_NepI_like"/>
    <property type="match status" value="1"/>
</dbReference>
<dbReference type="PANTHER" id="PTHR43124:SF10">
    <property type="entry name" value="PURINE EFFLUX PUMP PBUE"/>
    <property type="match status" value="1"/>
</dbReference>
<feature type="transmembrane region" description="Helical" evidence="7">
    <location>
        <begin position="263"/>
        <end position="280"/>
    </location>
</feature>
<keyword evidence="10" id="KW-1185">Reference proteome</keyword>
<organism evidence="9 10">
    <name type="scientific">Paenibacillus roseus</name>
    <dbReference type="NCBI Taxonomy" id="2798579"/>
    <lineage>
        <taxon>Bacteria</taxon>
        <taxon>Bacillati</taxon>
        <taxon>Bacillota</taxon>
        <taxon>Bacilli</taxon>
        <taxon>Bacillales</taxon>
        <taxon>Paenibacillaceae</taxon>
        <taxon>Paenibacillus</taxon>
    </lineage>
</organism>
<feature type="domain" description="Major facilitator superfamily (MFS) profile" evidence="8">
    <location>
        <begin position="3"/>
        <end position="378"/>
    </location>
</feature>
<comment type="subcellular location">
    <subcellularLocation>
        <location evidence="1">Cell membrane</location>
        <topology evidence="1">Multi-pass membrane protein</topology>
    </subcellularLocation>
</comment>
<keyword evidence="6 7" id="KW-0472">Membrane</keyword>
<evidence type="ECO:0000313" key="10">
    <source>
        <dbReference type="Proteomes" id="UP000640274"/>
    </source>
</evidence>
<keyword evidence="2" id="KW-0813">Transport</keyword>
<dbReference type="GO" id="GO:0005886">
    <property type="term" value="C:plasma membrane"/>
    <property type="evidence" value="ECO:0007669"/>
    <property type="project" value="UniProtKB-SubCell"/>
</dbReference>
<evidence type="ECO:0000313" key="9">
    <source>
        <dbReference type="EMBL" id="MBJ6362618.1"/>
    </source>
</evidence>
<feature type="transmembrane region" description="Helical" evidence="7">
    <location>
        <begin position="355"/>
        <end position="374"/>
    </location>
</feature>
<evidence type="ECO:0000256" key="3">
    <source>
        <dbReference type="ARBA" id="ARBA00022475"/>
    </source>
</evidence>
<feature type="transmembrane region" description="Helical" evidence="7">
    <location>
        <begin position="286"/>
        <end position="303"/>
    </location>
</feature>
<evidence type="ECO:0000256" key="7">
    <source>
        <dbReference type="SAM" id="Phobius"/>
    </source>
</evidence>